<name>A0A4D7AVY1_9HYPH</name>
<dbReference type="GO" id="GO:0009102">
    <property type="term" value="P:biotin biosynthetic process"/>
    <property type="evidence" value="ECO:0007669"/>
    <property type="project" value="TreeGrafter"/>
</dbReference>
<dbReference type="KEGG" id="pstg:E8M01_06975"/>
<evidence type="ECO:0000313" key="8">
    <source>
        <dbReference type="Proteomes" id="UP000298781"/>
    </source>
</evidence>
<keyword evidence="5 6" id="KW-0663">Pyridoxal phosphate</keyword>
<evidence type="ECO:0000256" key="5">
    <source>
        <dbReference type="ARBA" id="ARBA00022898"/>
    </source>
</evidence>
<protein>
    <submittedName>
        <fullName evidence="7">Aspartate aminotransferase family protein</fullName>
    </submittedName>
</protein>
<evidence type="ECO:0000256" key="3">
    <source>
        <dbReference type="ARBA" id="ARBA00022576"/>
    </source>
</evidence>
<dbReference type="Pfam" id="PF00202">
    <property type="entry name" value="Aminotran_3"/>
    <property type="match status" value="1"/>
</dbReference>
<dbReference type="PANTHER" id="PTHR42684">
    <property type="entry name" value="ADENOSYLMETHIONINE-8-AMINO-7-OXONONANOATE AMINOTRANSFERASE"/>
    <property type="match status" value="1"/>
</dbReference>
<dbReference type="PROSITE" id="PS00600">
    <property type="entry name" value="AA_TRANSFER_CLASS_3"/>
    <property type="match status" value="1"/>
</dbReference>
<sequence length="444" mass="47477">MTIVPQMNLSREALEPYWLPFTSNRAFKAKPRLFVGAKGMFYTTAEGRQLLDGMAGLWCVNAGHGPERITAAIREQAGHLDYVSSFQMSHPLAFKLAGRIAGLTPEGLDRVFFVNSGSEAVDTALKIARAYHRARGDAGRTRLIGRAKGYHGMGFGGLSVAGIARHRRDFGPLLGDVDHLPHTYNREHQAFSRGQPDWGAHLADELEAIAQIHDPSTIAAVIVEPVTGSGGVLPPPKGYLERLRAICDRHGILLIFDEVITGYGRLGAPFGSTALGVTPDIITCAKGMTNGAVPMGGVIASTKVYDAFMTGPDEAVELMHGYTYSGHPLACAAGLAAIDVYEELDLFARTARIAGYWEAQAHSLQGEPHIVDIRNIGLLAAIEIAPKPGEPGSRSAAAGNLCYEAGVLVRTAGDALVLSPPLIITEAEIDRIFDTIRQAVRALA</sequence>
<evidence type="ECO:0000313" key="7">
    <source>
        <dbReference type="EMBL" id="QCI64011.1"/>
    </source>
</evidence>
<dbReference type="SUPFAM" id="SSF53383">
    <property type="entry name" value="PLP-dependent transferases"/>
    <property type="match status" value="1"/>
</dbReference>
<organism evidence="7 8">
    <name type="scientific">Phreatobacter stygius</name>
    <dbReference type="NCBI Taxonomy" id="1940610"/>
    <lineage>
        <taxon>Bacteria</taxon>
        <taxon>Pseudomonadati</taxon>
        <taxon>Pseudomonadota</taxon>
        <taxon>Alphaproteobacteria</taxon>
        <taxon>Hyphomicrobiales</taxon>
        <taxon>Phreatobacteraceae</taxon>
        <taxon>Phreatobacter</taxon>
    </lineage>
</organism>
<dbReference type="CDD" id="cd00610">
    <property type="entry name" value="OAT_like"/>
    <property type="match status" value="1"/>
</dbReference>
<accession>A0A4D7AVY1</accession>
<keyword evidence="4 7" id="KW-0808">Transferase</keyword>
<dbReference type="InterPro" id="IPR015424">
    <property type="entry name" value="PyrdxlP-dep_Trfase"/>
</dbReference>
<dbReference type="AlphaFoldDB" id="A0A4D7AVY1"/>
<evidence type="ECO:0000256" key="4">
    <source>
        <dbReference type="ARBA" id="ARBA00022679"/>
    </source>
</evidence>
<comment type="similarity">
    <text evidence="2 6">Belongs to the class-III pyridoxal-phosphate-dependent aminotransferase family.</text>
</comment>
<dbReference type="RefSeq" id="WP_136959467.1">
    <property type="nucleotide sequence ID" value="NZ_CP039690.1"/>
</dbReference>
<dbReference type="EMBL" id="CP039690">
    <property type="protein sequence ID" value="QCI64011.1"/>
    <property type="molecule type" value="Genomic_DNA"/>
</dbReference>
<evidence type="ECO:0000256" key="6">
    <source>
        <dbReference type="RuleBase" id="RU003560"/>
    </source>
</evidence>
<dbReference type="GO" id="GO:0004015">
    <property type="term" value="F:adenosylmethionine-8-amino-7-oxononanoate transaminase activity"/>
    <property type="evidence" value="ECO:0007669"/>
    <property type="project" value="TreeGrafter"/>
</dbReference>
<dbReference type="PANTHER" id="PTHR42684:SF1">
    <property type="entry name" value="BETA-ALANINE--PYRUVATE AMINOTRANSFERASE"/>
    <property type="match status" value="1"/>
</dbReference>
<dbReference type="FunFam" id="3.40.640.10:FF:000014">
    <property type="entry name" value="Adenosylmethionine-8-amino-7-oxononanoate aminotransferase, probable"/>
    <property type="match status" value="1"/>
</dbReference>
<dbReference type="InterPro" id="IPR049704">
    <property type="entry name" value="Aminotrans_3_PPA_site"/>
</dbReference>
<dbReference type="GO" id="GO:0030170">
    <property type="term" value="F:pyridoxal phosphate binding"/>
    <property type="evidence" value="ECO:0007669"/>
    <property type="project" value="InterPro"/>
</dbReference>
<keyword evidence="3 7" id="KW-0032">Aminotransferase</keyword>
<comment type="cofactor">
    <cofactor evidence="1">
        <name>pyridoxal 5'-phosphate</name>
        <dbReference type="ChEBI" id="CHEBI:597326"/>
    </cofactor>
</comment>
<keyword evidence="8" id="KW-1185">Reference proteome</keyword>
<dbReference type="InterPro" id="IPR015422">
    <property type="entry name" value="PyrdxlP-dep_Trfase_small"/>
</dbReference>
<gene>
    <name evidence="7" type="ORF">E8M01_06975</name>
</gene>
<dbReference type="Proteomes" id="UP000298781">
    <property type="component" value="Chromosome"/>
</dbReference>
<evidence type="ECO:0000256" key="1">
    <source>
        <dbReference type="ARBA" id="ARBA00001933"/>
    </source>
</evidence>
<dbReference type="Gene3D" id="3.90.1150.10">
    <property type="entry name" value="Aspartate Aminotransferase, domain 1"/>
    <property type="match status" value="1"/>
</dbReference>
<reference evidence="7 8" key="1">
    <citation type="submission" date="2019-04" db="EMBL/GenBank/DDBJ databases">
        <title>Phreatobacter aquaticus sp. nov.</title>
        <authorList>
            <person name="Choi A."/>
        </authorList>
    </citation>
    <scope>NUCLEOTIDE SEQUENCE [LARGE SCALE GENOMIC DNA]</scope>
    <source>
        <strain evidence="7 8">KCTC 52518</strain>
    </source>
</reference>
<dbReference type="Gene3D" id="3.40.640.10">
    <property type="entry name" value="Type I PLP-dependent aspartate aminotransferase-like (Major domain)"/>
    <property type="match status" value="1"/>
</dbReference>
<dbReference type="InterPro" id="IPR015421">
    <property type="entry name" value="PyrdxlP-dep_Trfase_major"/>
</dbReference>
<dbReference type="OrthoDB" id="9801834at2"/>
<proteinExistence type="inferred from homology"/>
<dbReference type="InterPro" id="IPR005814">
    <property type="entry name" value="Aminotrans_3"/>
</dbReference>
<evidence type="ECO:0000256" key="2">
    <source>
        <dbReference type="ARBA" id="ARBA00008954"/>
    </source>
</evidence>